<feature type="coiled-coil region" evidence="1">
    <location>
        <begin position="4"/>
        <end position="31"/>
    </location>
</feature>
<dbReference type="AlphaFoldDB" id="A0A9D2J8S9"/>
<keyword evidence="2" id="KW-0540">Nuclease</keyword>
<reference evidence="2" key="1">
    <citation type="journal article" date="2021" name="PeerJ">
        <title>Extensive microbial diversity within the chicken gut microbiome revealed by metagenomics and culture.</title>
        <authorList>
            <person name="Gilroy R."/>
            <person name="Ravi A."/>
            <person name="Getino M."/>
            <person name="Pursley I."/>
            <person name="Horton D.L."/>
            <person name="Alikhan N.F."/>
            <person name="Baker D."/>
            <person name="Gharbi K."/>
            <person name="Hall N."/>
            <person name="Watson M."/>
            <person name="Adriaenssens E.M."/>
            <person name="Foster-Nyarko E."/>
            <person name="Jarju S."/>
            <person name="Secka A."/>
            <person name="Antonio M."/>
            <person name="Oren A."/>
            <person name="Chaudhuri R.R."/>
            <person name="La Ragione R."/>
            <person name="Hildebrand F."/>
            <person name="Pallen M.J."/>
        </authorList>
    </citation>
    <scope>NUCLEOTIDE SEQUENCE</scope>
    <source>
        <strain evidence="2">ChiSxjej1B13-11774</strain>
    </source>
</reference>
<dbReference type="GO" id="GO:0004519">
    <property type="term" value="F:endonuclease activity"/>
    <property type="evidence" value="ECO:0007669"/>
    <property type="project" value="UniProtKB-KW"/>
</dbReference>
<dbReference type="Proteomes" id="UP000824048">
    <property type="component" value="Unassembled WGS sequence"/>
</dbReference>
<organism evidence="2 3">
    <name type="scientific">Candidatus Gemmiger excrementigallinarum</name>
    <dbReference type="NCBI Taxonomy" id="2838609"/>
    <lineage>
        <taxon>Bacteria</taxon>
        <taxon>Bacillati</taxon>
        <taxon>Bacillota</taxon>
        <taxon>Clostridia</taxon>
        <taxon>Eubacteriales</taxon>
        <taxon>Gemmiger</taxon>
    </lineage>
</organism>
<name>A0A9D2J8S9_9FIRM</name>
<dbReference type="EMBL" id="DXBP01000017">
    <property type="protein sequence ID" value="HIZ41375.1"/>
    <property type="molecule type" value="Genomic_DNA"/>
</dbReference>
<sequence>MTTITTERRRIMQFEEKLDVIEEDIAQYSRELLDILLKDRTTNENIIWATSDYTSHGELYAATEQIYANLITGIYSNLIQPRVAKAHEQKNSRTRDKAEVFTPSWICNAQNNLVDEHWFGRPNVFNIPQDSTWTATERIVFPEDKQHTWKRYVDARRIEVSCGEAPYLVSRYDTVTGQPIELLSRIGLLDRKLRVVTENASDESEWLKWAYRAYESVYGFEFQGDNLLLARENLLYTFIDYMRYALKRTPTLNELKKVATIISWNLWQMDGLTYGPPLCDIQEEMNQLSLFDFIEPETLIVQKPAQSRCKIKDWRSKVIVEYYSLVKGER</sequence>
<proteinExistence type="predicted"/>
<evidence type="ECO:0000256" key="1">
    <source>
        <dbReference type="SAM" id="Coils"/>
    </source>
</evidence>
<accession>A0A9D2J8S9</accession>
<gene>
    <name evidence="2" type="ORF">H9811_02315</name>
</gene>
<evidence type="ECO:0000313" key="2">
    <source>
        <dbReference type="EMBL" id="HIZ41375.1"/>
    </source>
</evidence>
<keyword evidence="2" id="KW-0378">Hydrolase</keyword>
<keyword evidence="2" id="KW-0255">Endonuclease</keyword>
<reference evidence="2" key="2">
    <citation type="submission" date="2021-04" db="EMBL/GenBank/DDBJ databases">
        <authorList>
            <person name="Gilroy R."/>
        </authorList>
    </citation>
    <scope>NUCLEOTIDE SEQUENCE</scope>
    <source>
        <strain evidence="2">ChiSxjej1B13-11774</strain>
    </source>
</reference>
<keyword evidence="1" id="KW-0175">Coiled coil</keyword>
<evidence type="ECO:0000313" key="3">
    <source>
        <dbReference type="Proteomes" id="UP000824048"/>
    </source>
</evidence>
<protein>
    <submittedName>
        <fullName evidence="2">Restriction endonuclease subunit M</fullName>
    </submittedName>
</protein>
<comment type="caution">
    <text evidence="2">The sequence shown here is derived from an EMBL/GenBank/DDBJ whole genome shotgun (WGS) entry which is preliminary data.</text>
</comment>